<dbReference type="InParanoid" id="E2A577"/>
<name>E2A577_CAMFO</name>
<evidence type="ECO:0000313" key="2">
    <source>
        <dbReference type="EMBL" id="EFN71420.1"/>
    </source>
</evidence>
<organism evidence="3">
    <name type="scientific">Camponotus floridanus</name>
    <name type="common">Florida carpenter ant</name>
    <dbReference type="NCBI Taxonomy" id="104421"/>
    <lineage>
        <taxon>Eukaryota</taxon>
        <taxon>Metazoa</taxon>
        <taxon>Ecdysozoa</taxon>
        <taxon>Arthropoda</taxon>
        <taxon>Hexapoda</taxon>
        <taxon>Insecta</taxon>
        <taxon>Pterygota</taxon>
        <taxon>Neoptera</taxon>
        <taxon>Endopterygota</taxon>
        <taxon>Hymenoptera</taxon>
        <taxon>Apocrita</taxon>
        <taxon>Aculeata</taxon>
        <taxon>Formicoidea</taxon>
        <taxon>Formicidae</taxon>
        <taxon>Formicinae</taxon>
        <taxon>Camponotus</taxon>
    </lineage>
</organism>
<protein>
    <submittedName>
        <fullName evidence="2">Uncharacterized protein</fullName>
    </submittedName>
</protein>
<proteinExistence type="predicted"/>
<dbReference type="AlphaFoldDB" id="E2A577"/>
<evidence type="ECO:0000313" key="3">
    <source>
        <dbReference type="Proteomes" id="UP000000311"/>
    </source>
</evidence>
<evidence type="ECO:0000256" key="1">
    <source>
        <dbReference type="SAM" id="MobiDB-lite"/>
    </source>
</evidence>
<gene>
    <name evidence="2" type="ORF">EAG_14763</name>
</gene>
<accession>E2A577</accession>
<keyword evidence="3" id="KW-1185">Reference proteome</keyword>
<feature type="compositionally biased region" description="Basic and acidic residues" evidence="1">
    <location>
        <begin position="60"/>
        <end position="78"/>
    </location>
</feature>
<sequence>MAVFAAVADSETNSLSRGLCSHLGGQKGKKERKEDERTKRRATGEATRPASGTAPTRLGKNTERAARASDIPRFRESS</sequence>
<feature type="region of interest" description="Disordered" evidence="1">
    <location>
        <begin position="1"/>
        <end position="78"/>
    </location>
</feature>
<reference evidence="2 3" key="1">
    <citation type="journal article" date="2010" name="Science">
        <title>Genomic comparison of the ants Camponotus floridanus and Harpegnathos saltator.</title>
        <authorList>
            <person name="Bonasio R."/>
            <person name="Zhang G."/>
            <person name="Ye C."/>
            <person name="Mutti N.S."/>
            <person name="Fang X."/>
            <person name="Qin N."/>
            <person name="Donahue G."/>
            <person name="Yang P."/>
            <person name="Li Q."/>
            <person name="Li C."/>
            <person name="Zhang P."/>
            <person name="Huang Z."/>
            <person name="Berger S.L."/>
            <person name="Reinberg D."/>
            <person name="Wang J."/>
            <person name="Liebig J."/>
        </authorList>
    </citation>
    <scope>NUCLEOTIDE SEQUENCE [LARGE SCALE GENOMIC DNA]</scope>
    <source>
        <strain evidence="3">C129</strain>
    </source>
</reference>
<dbReference type="EMBL" id="GL436875">
    <property type="protein sequence ID" value="EFN71420.1"/>
    <property type="molecule type" value="Genomic_DNA"/>
</dbReference>
<dbReference type="Proteomes" id="UP000000311">
    <property type="component" value="Unassembled WGS sequence"/>
</dbReference>